<dbReference type="PANTHER" id="PTHR24304:SF2">
    <property type="entry name" value="24-HYDROXYCHOLESTEROL 7-ALPHA-HYDROXYLASE"/>
    <property type="match status" value="1"/>
</dbReference>
<dbReference type="InterPro" id="IPR002403">
    <property type="entry name" value="Cyt_P450_E_grp-IV"/>
</dbReference>
<dbReference type="EMBL" id="CM000764">
    <property type="protein sequence ID" value="OQU83547.1"/>
    <property type="molecule type" value="Genomic_DNA"/>
</dbReference>
<evidence type="ECO:0000256" key="12">
    <source>
        <dbReference type="ARBA" id="ARBA00023011"/>
    </source>
</evidence>
<evidence type="ECO:0000256" key="11">
    <source>
        <dbReference type="ARBA" id="ARBA00023004"/>
    </source>
</evidence>
<evidence type="ECO:0000256" key="4">
    <source>
        <dbReference type="ARBA" id="ARBA00022516"/>
    </source>
</evidence>
<dbReference type="InterPro" id="IPR036396">
    <property type="entry name" value="Cyt_P450_sf"/>
</dbReference>
<evidence type="ECO:0000256" key="1">
    <source>
        <dbReference type="ARBA" id="ARBA00001971"/>
    </source>
</evidence>
<dbReference type="FunFam" id="1.10.630.10:FF:000028">
    <property type="entry name" value="Cytochrome p450 51g1"/>
    <property type="match status" value="1"/>
</dbReference>
<dbReference type="GO" id="GO:0020037">
    <property type="term" value="F:heme binding"/>
    <property type="evidence" value="ECO:0007669"/>
    <property type="project" value="InterPro"/>
</dbReference>
<keyword evidence="15 28" id="KW-0472">Membrane</keyword>
<reference evidence="29" key="2">
    <citation type="submission" date="2017-02" db="EMBL/GenBank/DDBJ databases">
        <title>WGS assembly of Sorghum bicolor.</title>
        <authorList>
            <person name="Paterson A."/>
            <person name="Mullet J."/>
            <person name="Bowers J."/>
            <person name="Bruggmann R."/>
            <person name="Dubchak I."/>
            <person name="Grimwood J."/>
            <person name="Gundlach H."/>
            <person name="Haberer G."/>
            <person name="Hellsten U."/>
            <person name="Mitros T."/>
            <person name="Poliakov A."/>
            <person name="Schmutz J."/>
            <person name="Spannagl M."/>
            <person name="Tang H."/>
            <person name="Wang X."/>
            <person name="Wicker T."/>
            <person name="Bharti A."/>
            <person name="Chapman J."/>
            <person name="Feltus F."/>
            <person name="Gowik U."/>
            <person name="Grigoriev I."/>
            <person name="Lyons E."/>
            <person name="Maher C."/>
            <person name="Martis M."/>
            <person name="Narechania A."/>
            <person name="Otillar R."/>
            <person name="Penning B."/>
            <person name="Salamov A."/>
            <person name="Wang Y."/>
            <person name="Zhang L."/>
            <person name="Carpita N."/>
            <person name="Freeling M."/>
            <person name="Gingle A."/>
            <person name="Hash C."/>
            <person name="Keller B."/>
            <person name="Klein P."/>
            <person name="Kresovich S."/>
            <person name="Mccann M."/>
            <person name="Ming R."/>
            <person name="Peterson D."/>
            <person name="Rahman M."/>
            <person name="Ware D."/>
            <person name="Westhoff P."/>
            <person name="Mayer K."/>
            <person name="Messing J."/>
            <person name="Sims D."/>
            <person name="Jenkins J."/>
            <person name="Shu S."/>
            <person name="Rokhsar D."/>
        </authorList>
    </citation>
    <scope>NUCLEOTIDE SEQUENCE</scope>
</reference>
<feature type="transmembrane region" description="Helical" evidence="28">
    <location>
        <begin position="29"/>
        <end position="47"/>
    </location>
</feature>
<dbReference type="GO" id="GO:0008168">
    <property type="term" value="F:methyltransferase activity"/>
    <property type="evidence" value="ECO:0007669"/>
    <property type="project" value="UniProtKB-KW"/>
</dbReference>
<keyword evidence="8 26" id="KW-0479">Metal-binding</keyword>
<dbReference type="Gramene" id="OQU83545">
    <property type="protein sequence ID" value="OQU83545"/>
    <property type="gene ID" value="SORBI_3005G132300"/>
</dbReference>
<evidence type="ECO:0000256" key="26">
    <source>
        <dbReference type="PIRSR" id="PIRSR602403-1"/>
    </source>
</evidence>
<dbReference type="Proteomes" id="UP000000768">
    <property type="component" value="Chromosome 5"/>
</dbReference>
<evidence type="ECO:0000256" key="14">
    <source>
        <dbReference type="ARBA" id="ARBA00023098"/>
    </source>
</evidence>
<evidence type="ECO:0000256" key="19">
    <source>
        <dbReference type="ARBA" id="ARBA00038974"/>
    </source>
</evidence>
<name>A0A1Z5RIQ6_SORBI</name>
<dbReference type="GO" id="GO:0016491">
    <property type="term" value="F:oxidoreductase activity"/>
    <property type="evidence" value="ECO:0000318"/>
    <property type="project" value="GO_Central"/>
</dbReference>
<evidence type="ECO:0000256" key="25">
    <source>
        <dbReference type="ARBA" id="ARBA00072797"/>
    </source>
</evidence>
<protein>
    <recommendedName>
        <fullName evidence="25">Obtusifoliol 14-alpha demethylase</fullName>
        <ecNumber evidence="19">1.14.14.154</ecNumber>
    </recommendedName>
    <alternativeName>
        <fullName evidence="20">CYPLI</fullName>
    </alternativeName>
    <alternativeName>
        <fullName evidence="22">Cytochrome P450 51</fullName>
    </alternativeName>
    <alternativeName>
        <fullName evidence="21">Cytochrome P450-LIA1</fullName>
    </alternativeName>
</protein>
<evidence type="ECO:0000256" key="7">
    <source>
        <dbReference type="ARBA" id="ARBA00022679"/>
    </source>
</evidence>
<keyword evidence="14" id="KW-0443">Lipid metabolism</keyword>
<dbReference type="SUPFAM" id="SSF48264">
    <property type="entry name" value="Cytochrome P450"/>
    <property type="match status" value="1"/>
</dbReference>
<dbReference type="PRINTS" id="PR00465">
    <property type="entry name" value="EP450IV"/>
</dbReference>
<evidence type="ECO:0000256" key="20">
    <source>
        <dbReference type="ARBA" id="ARBA00042370"/>
    </source>
</evidence>
<dbReference type="Pfam" id="PF00067">
    <property type="entry name" value="p450"/>
    <property type="match status" value="1"/>
</dbReference>
<dbReference type="OMA" id="VSEMHFL"/>
<dbReference type="InterPro" id="IPR017972">
    <property type="entry name" value="Cyt_P450_CS"/>
</dbReference>
<keyword evidence="12" id="KW-0756">Sterol biosynthesis</keyword>
<dbReference type="PROSITE" id="PS00086">
    <property type="entry name" value="CYTOCHROME_P450"/>
    <property type="match status" value="1"/>
</dbReference>
<dbReference type="InterPro" id="IPR001128">
    <property type="entry name" value="Cyt_P450"/>
</dbReference>
<dbReference type="ExpressionAtlas" id="A0A1Z5RIQ6">
    <property type="expression patterns" value="baseline and differential"/>
</dbReference>
<evidence type="ECO:0000256" key="3">
    <source>
        <dbReference type="ARBA" id="ARBA00010617"/>
    </source>
</evidence>
<dbReference type="GO" id="GO:0005506">
    <property type="term" value="F:iron ion binding"/>
    <property type="evidence" value="ECO:0007669"/>
    <property type="project" value="InterPro"/>
</dbReference>
<evidence type="ECO:0000256" key="17">
    <source>
        <dbReference type="ARBA" id="ARBA00023221"/>
    </source>
</evidence>
<comment type="pathway">
    <text evidence="18">Steroid biosynthesis; zymosterol biosynthesis; zymosterol from lanosterol: step 1/6.</text>
</comment>
<dbReference type="PANTHER" id="PTHR24304">
    <property type="entry name" value="CYTOCHROME P450 FAMILY 7"/>
    <property type="match status" value="1"/>
</dbReference>
<evidence type="ECO:0000256" key="28">
    <source>
        <dbReference type="SAM" id="Phobius"/>
    </source>
</evidence>
<keyword evidence="17" id="KW-0753">Steroid metabolism</keyword>
<keyword evidence="6 26" id="KW-0349">Heme</keyword>
<evidence type="ECO:0000256" key="9">
    <source>
        <dbReference type="ARBA" id="ARBA00022955"/>
    </source>
</evidence>
<keyword evidence="9" id="KW-0752">Steroid biosynthesis</keyword>
<accession>A0A1Z5RIQ6</accession>
<proteinExistence type="inferred from homology"/>
<evidence type="ECO:0000256" key="27">
    <source>
        <dbReference type="RuleBase" id="RU000461"/>
    </source>
</evidence>
<evidence type="ECO:0000256" key="16">
    <source>
        <dbReference type="ARBA" id="ARBA00023166"/>
    </source>
</evidence>
<evidence type="ECO:0000256" key="18">
    <source>
        <dbReference type="ARBA" id="ARBA00037887"/>
    </source>
</evidence>
<dbReference type="CDD" id="cd11042">
    <property type="entry name" value="CYP51-like"/>
    <property type="match status" value="1"/>
</dbReference>
<evidence type="ECO:0000256" key="2">
    <source>
        <dbReference type="ARBA" id="ARBA00004167"/>
    </source>
</evidence>
<dbReference type="GO" id="GO:0008398">
    <property type="term" value="F:sterol 14-demethylase activity"/>
    <property type="evidence" value="ECO:0007669"/>
    <property type="project" value="UniProtKB-EC"/>
</dbReference>
<comment type="cofactor">
    <cofactor evidence="1 26">
        <name>heme</name>
        <dbReference type="ChEBI" id="CHEBI:30413"/>
    </cofactor>
</comment>
<reference evidence="29 30" key="1">
    <citation type="journal article" date="2009" name="Nature">
        <title>The Sorghum bicolor genome and the diversification of grasses.</title>
        <authorList>
            <person name="Paterson A.H."/>
            <person name="Bowers J.E."/>
            <person name="Bruggmann R."/>
            <person name="Dubchak I."/>
            <person name="Grimwood J."/>
            <person name="Gundlach H."/>
            <person name="Haberer G."/>
            <person name="Hellsten U."/>
            <person name="Mitros T."/>
            <person name="Poliakov A."/>
            <person name="Schmutz J."/>
            <person name="Spannagl M."/>
            <person name="Tang H."/>
            <person name="Wang X."/>
            <person name="Wicker T."/>
            <person name="Bharti A.K."/>
            <person name="Chapman J."/>
            <person name="Feltus F.A."/>
            <person name="Gowik U."/>
            <person name="Grigoriev I.V."/>
            <person name="Lyons E."/>
            <person name="Maher C.A."/>
            <person name="Martis M."/>
            <person name="Narechania A."/>
            <person name="Otillar R.P."/>
            <person name="Penning B.W."/>
            <person name="Salamov A.A."/>
            <person name="Wang Y."/>
            <person name="Zhang L."/>
            <person name="Carpita N.C."/>
            <person name="Freeling M."/>
            <person name="Gingle A.R."/>
            <person name="Hash C.T."/>
            <person name="Keller B."/>
            <person name="Klein P."/>
            <person name="Kresovich S."/>
            <person name="McCann M.C."/>
            <person name="Ming R."/>
            <person name="Peterson D.G."/>
            <person name="Mehboob-ur-Rahman"/>
            <person name="Ware D."/>
            <person name="Westhoff P."/>
            <person name="Mayer K.F."/>
            <person name="Messing J."/>
            <person name="Rokhsar D.S."/>
        </authorList>
    </citation>
    <scope>NUCLEOTIDE SEQUENCE [LARGE SCALE GENOMIC DNA]</scope>
    <source>
        <strain evidence="30">cv. BTx623</strain>
    </source>
</reference>
<keyword evidence="4" id="KW-0444">Lipid biosynthesis</keyword>
<reference evidence="30" key="3">
    <citation type="journal article" date="2018" name="Plant J.">
        <title>The Sorghum bicolor reference genome: improved assembly, gene annotations, a transcriptome atlas, and signatures of genome organization.</title>
        <authorList>
            <person name="McCormick R.F."/>
            <person name="Truong S.K."/>
            <person name="Sreedasyam A."/>
            <person name="Jenkins J."/>
            <person name="Shu S."/>
            <person name="Sims D."/>
            <person name="Kennedy M."/>
            <person name="Amirebrahimi M."/>
            <person name="Weers B.D."/>
            <person name="McKinley B."/>
            <person name="Mattison A."/>
            <person name="Morishige D.T."/>
            <person name="Grimwood J."/>
            <person name="Schmutz J."/>
            <person name="Mullet J.E."/>
        </authorList>
    </citation>
    <scope>NUCLEOTIDE SEQUENCE [LARGE SCALE GENOMIC DNA]</scope>
    <source>
        <strain evidence="30">cv. BTx623</strain>
    </source>
</reference>
<evidence type="ECO:0000256" key="5">
    <source>
        <dbReference type="ARBA" id="ARBA00022603"/>
    </source>
</evidence>
<evidence type="ECO:0000313" key="30">
    <source>
        <dbReference type="Proteomes" id="UP000000768"/>
    </source>
</evidence>
<keyword evidence="13 27" id="KW-0503">Monooxygenase</keyword>
<feature type="binding site" description="axial binding residue" evidence="26">
    <location>
        <position position="454"/>
    </location>
    <ligand>
        <name>heme</name>
        <dbReference type="ChEBI" id="CHEBI:30413"/>
    </ligand>
    <ligandPart>
        <name>Fe</name>
        <dbReference type="ChEBI" id="CHEBI:18248"/>
    </ligandPart>
</feature>
<dbReference type="EC" id="1.14.14.154" evidence="19"/>
<keyword evidence="10 27" id="KW-0560">Oxidoreductase</keyword>
<dbReference type="GO" id="GO:0032259">
    <property type="term" value="P:methylation"/>
    <property type="evidence" value="ECO:0007669"/>
    <property type="project" value="UniProtKB-KW"/>
</dbReference>
<dbReference type="Gene3D" id="1.10.630.10">
    <property type="entry name" value="Cytochrome P450"/>
    <property type="match status" value="1"/>
</dbReference>
<dbReference type="GO" id="GO:0016020">
    <property type="term" value="C:membrane"/>
    <property type="evidence" value="ECO:0007669"/>
    <property type="project" value="UniProtKB-SubCell"/>
</dbReference>
<keyword evidence="16" id="KW-1207">Sterol metabolism</keyword>
<evidence type="ECO:0000313" key="29">
    <source>
        <dbReference type="EMBL" id="OQU83547.1"/>
    </source>
</evidence>
<dbReference type="EMBL" id="CM000764">
    <property type="protein sequence ID" value="OQU83545.1"/>
    <property type="molecule type" value="Genomic_DNA"/>
</dbReference>
<keyword evidence="28" id="KW-0812">Transmembrane</keyword>
<dbReference type="PRINTS" id="PR00385">
    <property type="entry name" value="P450"/>
</dbReference>
<comment type="catalytic activity">
    <reaction evidence="23">
        <text>a 14alpha-methyl steroid + 3 reduced [NADPH--hemoprotein reductase] + 3 O2 = a Delta(14) steroid + formate + 3 oxidized [NADPH--hemoprotein reductase] + 4 H2O + 4 H(+)</text>
        <dbReference type="Rhea" id="RHEA:54028"/>
        <dbReference type="Rhea" id="RHEA-COMP:11964"/>
        <dbReference type="Rhea" id="RHEA-COMP:11965"/>
        <dbReference type="ChEBI" id="CHEBI:15377"/>
        <dbReference type="ChEBI" id="CHEBI:15378"/>
        <dbReference type="ChEBI" id="CHEBI:15379"/>
        <dbReference type="ChEBI" id="CHEBI:15740"/>
        <dbReference type="ChEBI" id="CHEBI:57618"/>
        <dbReference type="ChEBI" id="CHEBI:58210"/>
        <dbReference type="ChEBI" id="CHEBI:138029"/>
        <dbReference type="ChEBI" id="CHEBI:138031"/>
        <dbReference type="EC" id="1.14.14.154"/>
    </reaction>
</comment>
<comment type="similarity">
    <text evidence="3 27">Belongs to the cytochrome P450 family.</text>
</comment>
<keyword evidence="30" id="KW-1185">Reference proteome</keyword>
<evidence type="ECO:0000256" key="21">
    <source>
        <dbReference type="ARBA" id="ARBA00042513"/>
    </source>
</evidence>
<comment type="subcellular location">
    <subcellularLocation>
        <location evidence="2">Membrane</location>
        <topology evidence="2">Single-pass membrane protein</topology>
    </subcellularLocation>
</comment>
<dbReference type="GO" id="GO:0016126">
    <property type="term" value="P:sterol biosynthetic process"/>
    <property type="evidence" value="ECO:0000318"/>
    <property type="project" value="GO_Central"/>
</dbReference>
<keyword evidence="28" id="KW-1133">Transmembrane helix</keyword>
<dbReference type="AlphaFoldDB" id="A0A1Z5RIQ6"/>
<keyword evidence="11 26" id="KW-0408">Iron</keyword>
<organism evidence="29 30">
    <name type="scientific">Sorghum bicolor</name>
    <name type="common">Sorghum</name>
    <name type="synonym">Sorghum vulgare</name>
    <dbReference type="NCBI Taxonomy" id="4558"/>
    <lineage>
        <taxon>Eukaryota</taxon>
        <taxon>Viridiplantae</taxon>
        <taxon>Streptophyta</taxon>
        <taxon>Embryophyta</taxon>
        <taxon>Tracheophyta</taxon>
        <taxon>Spermatophyta</taxon>
        <taxon>Magnoliopsida</taxon>
        <taxon>Liliopsida</taxon>
        <taxon>Poales</taxon>
        <taxon>Poaceae</taxon>
        <taxon>PACMAD clade</taxon>
        <taxon>Panicoideae</taxon>
        <taxon>Andropogonodae</taxon>
        <taxon>Andropogoneae</taxon>
        <taxon>Sorghinae</taxon>
        <taxon>Sorghum</taxon>
    </lineage>
</organism>
<evidence type="ECO:0000256" key="15">
    <source>
        <dbReference type="ARBA" id="ARBA00023136"/>
    </source>
</evidence>
<dbReference type="InterPro" id="IPR050529">
    <property type="entry name" value="CYP450_sterol_14alpha_dmase"/>
</dbReference>
<evidence type="ECO:0000256" key="22">
    <source>
        <dbReference type="ARBA" id="ARBA00042983"/>
    </source>
</evidence>
<evidence type="ECO:0000256" key="6">
    <source>
        <dbReference type="ARBA" id="ARBA00022617"/>
    </source>
</evidence>
<comment type="function">
    <text evidence="24">Catalyzes the 14-alpha demethylation of obtusifoliol to 4 alpha-methyl-5 alpha-ergosta-8,14,24(28)-trien-3 beta-ol.</text>
</comment>
<evidence type="ECO:0000256" key="24">
    <source>
        <dbReference type="ARBA" id="ARBA00058467"/>
    </source>
</evidence>
<sequence>MAPTDRSTEMTVDMNQETASYPVGSQQRVIAGAALLVVSFAFIKILLQSGGSRGKRRRLPPTVRAPPLVGGLIRFARDPIPMIQEEYARLGSVFTVGILSRKITFLIGPEVSSHFFNGVDSEMSQNEVYQFTVSSFGPGVLYDVDYATRQEQFRFFGDAMHVSKLRGYVPLLVQEAEAYFSKWGESGTVDLKSEMERVVLVTASRCLLGREVREKLFDDVCALLRDVCVGIQPLSFLFPYLPTPAHRRRDRARARLGEIFSAIIKSRKASGHHSEEDDMLQCLIDSKYKNGRPTTEGEVTGLLIAVLFGGHQTTCITATWTGAYLLRFKHHFAAAVEEQTEVMKRRGDKIDYDAMAEMVLLHRCIKETLRLHPPLTMLLRQSHRDFTVTTKEGQEFDVPRSHMVVTSPAIANRLPDVYKDHESYDPGRFAPGREEDKAGGAFSYLSFGGGRHGCLGQSFAYLDIKTIWAHLLRNFDLELVSPFPEKDRNTAFVGIKGEVMVKYKRRKLTVDVDVDG</sequence>
<evidence type="ECO:0000256" key="10">
    <source>
        <dbReference type="ARBA" id="ARBA00023002"/>
    </source>
</evidence>
<dbReference type="Gramene" id="OQU83547">
    <property type="protein sequence ID" value="OQU83547"/>
    <property type="gene ID" value="SORBI_3005G132300"/>
</dbReference>
<keyword evidence="5" id="KW-0489">Methyltransferase</keyword>
<dbReference type="STRING" id="4558.A0A1Z5RIQ6"/>
<keyword evidence="7" id="KW-0808">Transferase</keyword>
<evidence type="ECO:0000256" key="13">
    <source>
        <dbReference type="ARBA" id="ARBA00023033"/>
    </source>
</evidence>
<evidence type="ECO:0000256" key="8">
    <source>
        <dbReference type="ARBA" id="ARBA00022723"/>
    </source>
</evidence>
<dbReference type="eggNOG" id="KOG0684">
    <property type="taxonomic scope" value="Eukaryota"/>
</dbReference>
<evidence type="ECO:0000256" key="23">
    <source>
        <dbReference type="ARBA" id="ARBA00051013"/>
    </source>
</evidence>
<dbReference type="InParanoid" id="A0A1Z5RIQ6"/>
<gene>
    <name evidence="29" type="ORF">SORBI_3005G132300</name>
</gene>